<sequence length="99" mass="10796">MARPAVVETDMAREAWPVARDRIGARGVSGGGGGRRGAMGCGRRWRRQPWCEEELLVGVARSTVHEGWPAGAPVQRSHMSVEVERWWSIGASAVDSQVD</sequence>
<reference evidence="1" key="3">
    <citation type="journal article" date="2012" name="Nature">
        <title>The protein kinase Pstol1 from traditional rice confers tolerance of phosphorus deficiency.</title>
        <authorList>
            <person name="Gamuyao R."/>
            <person name="Chin J.H."/>
            <person name="Pariasca-Tanaka J."/>
            <person name="Pesaresi P."/>
            <person name="Catausan S."/>
            <person name="Dalid C."/>
            <person name="Slamet-Loedin I."/>
            <person name="Tecson-Mendoza E.M."/>
            <person name="Wissuwa M."/>
            <person name="Heuer S."/>
        </authorList>
    </citation>
    <scope>NUCLEOTIDE SEQUENCE</scope>
</reference>
<protein>
    <submittedName>
        <fullName evidence="1">Uncharacterized protein</fullName>
    </submittedName>
</protein>
<accession>C5NNR5</accession>
<reference evidence="1" key="1">
    <citation type="journal article" date="2009" name="Plant Biotechnol. J.">
        <title>Comparative sequence analyses of the major quantitative trait locus phosphorus uptake 1 (Pup1) reveal a complex genetic structure.</title>
        <authorList>
            <person name="Heuer S."/>
            <person name="Lu X."/>
            <person name="Chin J.H."/>
            <person name="Pariasca-Tanaka J."/>
            <person name="Kanamori H."/>
            <person name="Matsumoto T."/>
            <person name="De Leon T."/>
            <person name="Ulat V.J."/>
            <person name="Ismail A.M."/>
            <person name="Yano M."/>
            <person name="Wissuwa M."/>
        </authorList>
    </citation>
    <scope>NUCLEOTIDE SEQUENCE</scope>
</reference>
<gene>
    <name evidence="1" type="primary">OsPupK15-1</name>
</gene>
<reference evidence="1" key="2">
    <citation type="journal article" date="2011" name="Plant Physiol.">
        <title>Developing rice with high yield under phosphorus deficiency: Pup1 sequence to application.</title>
        <authorList>
            <person name="Chin J.H."/>
            <person name="Gamuyao R."/>
            <person name="Dalid C."/>
            <person name="Bustamam M."/>
            <person name="Prasetiyono J."/>
            <person name="Moeljopawiro S."/>
            <person name="Wissuwa M."/>
            <person name="Heuer S."/>
        </authorList>
    </citation>
    <scope>NUCLEOTIDE SEQUENCE</scope>
</reference>
<proteinExistence type="predicted"/>
<dbReference type="EMBL" id="AB458444">
    <property type="protein sequence ID" value="BAH80004.1"/>
    <property type="molecule type" value="Genomic_DNA"/>
</dbReference>
<evidence type="ECO:0000313" key="1">
    <source>
        <dbReference type="EMBL" id="BAH80004.1"/>
    </source>
</evidence>
<organism evidence="1">
    <name type="scientific">Oryza sativa subsp. indica</name>
    <name type="common">Rice</name>
    <dbReference type="NCBI Taxonomy" id="39946"/>
    <lineage>
        <taxon>Eukaryota</taxon>
        <taxon>Viridiplantae</taxon>
        <taxon>Streptophyta</taxon>
        <taxon>Embryophyta</taxon>
        <taxon>Tracheophyta</taxon>
        <taxon>Spermatophyta</taxon>
        <taxon>Magnoliopsida</taxon>
        <taxon>Liliopsida</taxon>
        <taxon>Poales</taxon>
        <taxon>Poaceae</taxon>
        <taxon>BOP clade</taxon>
        <taxon>Oryzoideae</taxon>
        <taxon>Oryzeae</taxon>
        <taxon>Oryzinae</taxon>
        <taxon>Oryza</taxon>
        <taxon>Oryza sativa</taxon>
    </lineage>
</organism>
<name>C5NNR5_ORYSI</name>
<dbReference type="AlphaFoldDB" id="C5NNR5"/>